<dbReference type="SUPFAM" id="SSF90123">
    <property type="entry name" value="ABC transporter transmembrane region"/>
    <property type="match status" value="1"/>
</dbReference>
<dbReference type="InterPro" id="IPR005074">
    <property type="entry name" value="Peptidase_C39"/>
</dbReference>
<keyword evidence="12" id="KW-1185">Reference proteome</keyword>
<name>A0A2I7SJN8_9FLAO</name>
<dbReference type="AlphaFoldDB" id="A0A2I7SJN8"/>
<protein>
    <submittedName>
        <fullName evidence="11">Peptidase C39</fullName>
    </submittedName>
</protein>
<dbReference type="Pfam" id="PF00005">
    <property type="entry name" value="ABC_tran"/>
    <property type="match status" value="1"/>
</dbReference>
<dbReference type="GO" id="GO:0006508">
    <property type="term" value="P:proteolysis"/>
    <property type="evidence" value="ECO:0007669"/>
    <property type="project" value="InterPro"/>
</dbReference>
<accession>A0A2I7SJN8</accession>
<feature type="transmembrane region" description="Helical" evidence="8">
    <location>
        <begin position="329"/>
        <end position="348"/>
    </location>
</feature>
<evidence type="ECO:0000256" key="6">
    <source>
        <dbReference type="ARBA" id="ARBA00022989"/>
    </source>
</evidence>
<feature type="transmembrane region" description="Helical" evidence="8">
    <location>
        <begin position="243"/>
        <end position="265"/>
    </location>
</feature>
<dbReference type="Proteomes" id="UP000236592">
    <property type="component" value="Chromosome"/>
</dbReference>
<keyword evidence="7 8" id="KW-0472">Membrane</keyword>
<dbReference type="SMART" id="SM00382">
    <property type="entry name" value="AAA"/>
    <property type="match status" value="1"/>
</dbReference>
<dbReference type="InterPro" id="IPR003593">
    <property type="entry name" value="AAA+_ATPase"/>
</dbReference>
<dbReference type="InterPro" id="IPR017871">
    <property type="entry name" value="ABC_transporter-like_CS"/>
</dbReference>
<evidence type="ECO:0000256" key="1">
    <source>
        <dbReference type="ARBA" id="ARBA00004651"/>
    </source>
</evidence>
<dbReference type="InterPro" id="IPR003439">
    <property type="entry name" value="ABC_transporter-like_ATP-bd"/>
</dbReference>
<feature type="transmembrane region" description="Helical" evidence="8">
    <location>
        <begin position="218"/>
        <end position="237"/>
    </location>
</feature>
<dbReference type="Pfam" id="PF03412">
    <property type="entry name" value="Peptidase_C39"/>
    <property type="match status" value="1"/>
</dbReference>
<dbReference type="Gene3D" id="3.90.70.10">
    <property type="entry name" value="Cysteine proteinases"/>
    <property type="match status" value="1"/>
</dbReference>
<dbReference type="GO" id="GO:0005886">
    <property type="term" value="C:plasma membrane"/>
    <property type="evidence" value="ECO:0007669"/>
    <property type="project" value="UniProtKB-SubCell"/>
</dbReference>
<sequence length="670" mass="76440">MNFEIIFQKHKILDKLDLSKLPLPAIAHVVVNGSLNHYVVVLKVTNSFVTVMDPADGKIHKKILSEFIKEWTGVIVLMLPSNTFSKKDERISTYKRFWLLLKPHKLVLIQAFVGAIVYTLLGFSTSLFIQKLTDFVLINENYRLLNLLGTVMVLLLLVQVLIGVYKDKFLIKSGQQIDLQLILGYYKHLLKLPQQFFNTMRVGEIISRINDAVKIRTFINDISLNLMVDVLTIFFSFGLMFFFYWKLAIIMSLCIPLYFFVYLVLNRLNRRTERTVMEQNADLESQLVESLNSIETIKQFGMETHANAKTEIRFVQLLKTGYKSSLNSIFSITSGMFLTQIFTIVLLWKGSYYVIGKEITIGELLSFFAIIGYFTAPVSKLLQSNKEIQNALIAADRLFEIIDLEREKFENKVEIEKDKLGDIIFKNVSFTYNHSIQVLDQFNLNIPKGKVTSIVGESGSGKSTLINLIQKIYTIQDGNIYIGKLDLNYIENSSLRNIVGIVPQKIDLFSGSIIENIALGDYSPKMDLILEICTRLGIINFIEELPNGFNTHVGQNGSVLSGGQKQRIAIARALYKKPEILILDEATSSLDSKSESFIQNAVAILRQENKTILIIAHRLSTVINSDKIVVLKNGKILEEGAHETLYDNKNYYYDLWQAQLPKRNINLEYI</sequence>
<evidence type="ECO:0000256" key="5">
    <source>
        <dbReference type="ARBA" id="ARBA00022840"/>
    </source>
</evidence>
<gene>
    <name evidence="11" type="ORF">C1A40_11915</name>
</gene>
<dbReference type="GO" id="GO:0016887">
    <property type="term" value="F:ATP hydrolysis activity"/>
    <property type="evidence" value="ECO:0007669"/>
    <property type="project" value="InterPro"/>
</dbReference>
<evidence type="ECO:0000259" key="10">
    <source>
        <dbReference type="PROSITE" id="PS50929"/>
    </source>
</evidence>
<dbReference type="GO" id="GO:0005524">
    <property type="term" value="F:ATP binding"/>
    <property type="evidence" value="ECO:0007669"/>
    <property type="project" value="UniProtKB-KW"/>
</dbReference>
<feature type="domain" description="ABC transporter" evidence="9">
    <location>
        <begin position="423"/>
        <end position="658"/>
    </location>
</feature>
<organism evidence="11 12">
    <name type="scientific">Pseudotamlana carrageenivorans</name>
    <dbReference type="NCBI Taxonomy" id="2069432"/>
    <lineage>
        <taxon>Bacteria</taxon>
        <taxon>Pseudomonadati</taxon>
        <taxon>Bacteroidota</taxon>
        <taxon>Flavobacteriia</taxon>
        <taxon>Flavobacteriales</taxon>
        <taxon>Flavobacteriaceae</taxon>
        <taxon>Pseudotamlana</taxon>
    </lineage>
</organism>
<dbReference type="InterPro" id="IPR011527">
    <property type="entry name" value="ABC1_TM_dom"/>
</dbReference>
<dbReference type="InterPro" id="IPR039421">
    <property type="entry name" value="Type_1_exporter"/>
</dbReference>
<dbReference type="KEGG" id="taj:C1A40_11915"/>
<dbReference type="PROSITE" id="PS00211">
    <property type="entry name" value="ABC_TRANSPORTER_1"/>
    <property type="match status" value="1"/>
</dbReference>
<dbReference type="OrthoDB" id="9760358at2"/>
<evidence type="ECO:0000313" key="11">
    <source>
        <dbReference type="EMBL" id="AUS06113.1"/>
    </source>
</evidence>
<feature type="domain" description="ABC transmembrane type-1" evidence="10">
    <location>
        <begin position="109"/>
        <end position="390"/>
    </location>
</feature>
<dbReference type="PANTHER" id="PTHR43394:SF1">
    <property type="entry name" value="ATP-BINDING CASSETTE SUB-FAMILY B MEMBER 10, MITOCHONDRIAL"/>
    <property type="match status" value="1"/>
</dbReference>
<feature type="transmembrane region" description="Helical" evidence="8">
    <location>
        <begin position="144"/>
        <end position="165"/>
    </location>
</feature>
<feature type="transmembrane region" description="Helical" evidence="8">
    <location>
        <begin position="106"/>
        <end position="129"/>
    </location>
</feature>
<keyword evidence="3" id="KW-0547">Nucleotide-binding</keyword>
<comment type="subcellular location">
    <subcellularLocation>
        <location evidence="1">Cell membrane</location>
        <topology evidence="1">Multi-pass membrane protein</topology>
    </subcellularLocation>
</comment>
<dbReference type="PANTHER" id="PTHR43394">
    <property type="entry name" value="ATP-DEPENDENT PERMEASE MDL1, MITOCHONDRIAL"/>
    <property type="match status" value="1"/>
</dbReference>
<dbReference type="RefSeq" id="WP_102996087.1">
    <property type="nucleotide sequence ID" value="NZ_CP025938.1"/>
</dbReference>
<proteinExistence type="predicted"/>
<evidence type="ECO:0000259" key="9">
    <source>
        <dbReference type="PROSITE" id="PS50893"/>
    </source>
</evidence>
<keyword evidence="5" id="KW-0067">ATP-binding</keyword>
<evidence type="ECO:0000256" key="8">
    <source>
        <dbReference type="SAM" id="Phobius"/>
    </source>
</evidence>
<dbReference type="PROSITE" id="PS50929">
    <property type="entry name" value="ABC_TM1F"/>
    <property type="match status" value="1"/>
</dbReference>
<evidence type="ECO:0000313" key="12">
    <source>
        <dbReference type="Proteomes" id="UP000236592"/>
    </source>
</evidence>
<dbReference type="Pfam" id="PF00664">
    <property type="entry name" value="ABC_membrane"/>
    <property type="match status" value="1"/>
</dbReference>
<keyword evidence="2 8" id="KW-0812">Transmembrane</keyword>
<dbReference type="PROSITE" id="PS50893">
    <property type="entry name" value="ABC_TRANSPORTER_2"/>
    <property type="match status" value="1"/>
</dbReference>
<evidence type="ECO:0000256" key="7">
    <source>
        <dbReference type="ARBA" id="ARBA00023136"/>
    </source>
</evidence>
<evidence type="ECO:0000256" key="3">
    <source>
        <dbReference type="ARBA" id="ARBA00022741"/>
    </source>
</evidence>
<evidence type="ECO:0000256" key="2">
    <source>
        <dbReference type="ARBA" id="ARBA00022692"/>
    </source>
</evidence>
<dbReference type="InterPro" id="IPR036640">
    <property type="entry name" value="ABC1_TM_sf"/>
</dbReference>
<dbReference type="SUPFAM" id="SSF52540">
    <property type="entry name" value="P-loop containing nucleoside triphosphate hydrolases"/>
    <property type="match status" value="1"/>
</dbReference>
<dbReference type="FunFam" id="3.40.50.300:FF:000218">
    <property type="entry name" value="Multidrug ABC transporter ATP-binding protein"/>
    <property type="match status" value="1"/>
</dbReference>
<dbReference type="Gene3D" id="1.20.1560.10">
    <property type="entry name" value="ABC transporter type 1, transmembrane domain"/>
    <property type="match status" value="1"/>
</dbReference>
<keyword evidence="6 8" id="KW-1133">Transmembrane helix</keyword>
<evidence type="ECO:0000256" key="4">
    <source>
        <dbReference type="ARBA" id="ARBA00022801"/>
    </source>
</evidence>
<keyword evidence="4" id="KW-0378">Hydrolase</keyword>
<dbReference type="InterPro" id="IPR027417">
    <property type="entry name" value="P-loop_NTPase"/>
</dbReference>
<reference evidence="12" key="1">
    <citation type="submission" date="2018-01" db="EMBL/GenBank/DDBJ databases">
        <title>Complete genome of Tamlana sp. UJ94.</title>
        <authorList>
            <person name="Jung J."/>
            <person name="Chung D."/>
            <person name="Bae S.S."/>
            <person name="Baek K."/>
        </authorList>
    </citation>
    <scope>NUCLEOTIDE SEQUENCE [LARGE SCALE GENOMIC DNA]</scope>
    <source>
        <strain evidence="12">UJ94</strain>
    </source>
</reference>
<dbReference type="GO" id="GO:0008233">
    <property type="term" value="F:peptidase activity"/>
    <property type="evidence" value="ECO:0007669"/>
    <property type="project" value="InterPro"/>
</dbReference>
<dbReference type="GO" id="GO:0015421">
    <property type="term" value="F:ABC-type oligopeptide transporter activity"/>
    <property type="evidence" value="ECO:0007669"/>
    <property type="project" value="TreeGrafter"/>
</dbReference>
<dbReference type="Gene3D" id="3.40.50.300">
    <property type="entry name" value="P-loop containing nucleotide triphosphate hydrolases"/>
    <property type="match status" value="1"/>
</dbReference>
<dbReference type="EMBL" id="CP025938">
    <property type="protein sequence ID" value="AUS06113.1"/>
    <property type="molecule type" value="Genomic_DNA"/>
</dbReference>
<dbReference type="CDD" id="cd18570">
    <property type="entry name" value="ABC_6TM_PCAT1_LagD_like"/>
    <property type="match status" value="1"/>
</dbReference>